<evidence type="ECO:0000313" key="2">
    <source>
        <dbReference type="EMBL" id="MDM5270776.1"/>
    </source>
</evidence>
<dbReference type="RefSeq" id="WP_289412052.1">
    <property type="nucleotide sequence ID" value="NZ_JAQIBD010000001.1"/>
</dbReference>
<comment type="caution">
    <text evidence="2">The sequence shown here is derived from an EMBL/GenBank/DDBJ whole genome shotgun (WGS) entry which is preliminary data.</text>
</comment>
<evidence type="ECO:0000313" key="3">
    <source>
        <dbReference type="Proteomes" id="UP001169069"/>
    </source>
</evidence>
<protein>
    <submittedName>
        <fullName evidence="2">Uncharacterized protein</fullName>
    </submittedName>
</protein>
<dbReference type="Proteomes" id="UP001169069">
    <property type="component" value="Unassembled WGS sequence"/>
</dbReference>
<name>A0ABT7QVC0_9BACT</name>
<proteinExistence type="predicted"/>
<dbReference type="EMBL" id="JAQIBD010000001">
    <property type="protein sequence ID" value="MDM5270776.1"/>
    <property type="molecule type" value="Genomic_DNA"/>
</dbReference>
<organism evidence="2 3">
    <name type="scientific">Sulfurovum zhangzhouensis</name>
    <dbReference type="NCBI Taxonomy" id="3019067"/>
    <lineage>
        <taxon>Bacteria</taxon>
        <taxon>Pseudomonadati</taxon>
        <taxon>Campylobacterota</taxon>
        <taxon>Epsilonproteobacteria</taxon>
        <taxon>Campylobacterales</taxon>
        <taxon>Sulfurovaceae</taxon>
        <taxon>Sulfurovum</taxon>
    </lineage>
</organism>
<keyword evidence="3" id="KW-1185">Reference proteome</keyword>
<accession>A0ABT7QVC0</accession>
<reference evidence="2" key="1">
    <citation type="submission" date="2023-01" db="EMBL/GenBank/DDBJ databases">
        <title>Sulfurovum sp. zt1-1 genome assembly.</title>
        <authorList>
            <person name="Wang J."/>
        </authorList>
    </citation>
    <scope>NUCLEOTIDE SEQUENCE</scope>
    <source>
        <strain evidence="2">Zt1-1</strain>
    </source>
</reference>
<keyword evidence="1" id="KW-0175">Coiled coil</keyword>
<gene>
    <name evidence="2" type="ORF">PGH07_01140</name>
</gene>
<evidence type="ECO:0000256" key="1">
    <source>
        <dbReference type="SAM" id="Coils"/>
    </source>
</evidence>
<feature type="coiled-coil region" evidence="1">
    <location>
        <begin position="262"/>
        <end position="293"/>
    </location>
</feature>
<sequence length="361" mass="42575">MIKYISRKQLYIQVWSQPMTQVALKYSLPTYELKKVCDALLIPLPKVGHWSKIKHGKIVPIPELPPIFNKLFPYEYCPTPNKKIEKQNSSFTEKIQIKKTLQNPHPLIEKTKATLKNMSTDEYNMKCVVRNGINLRVSKANESRALRIIDSVFKWFEKNGATILYPYEHSTNTYIQIENEKIEIFIREKSKYIGMVEKKYGSYSHEVRGYEPTGILSIGIGPYCCYGSGLRKNFSDGKTKKVEDQINEFVKSVFAHAEYKKQETIKRKIREEEQEKIRKEQEHLKQRQELEQQMSDQLMKDANDFHQSQKLHSYIEEVIKRAEIQYPNKIYPQGLSNWIQWAKNQVYKLDPLNNRLPNFTT</sequence>